<evidence type="ECO:0000313" key="4">
    <source>
        <dbReference type="Proteomes" id="UP000695562"/>
    </source>
</evidence>
<dbReference type="EMBL" id="AJWJ01000053">
    <property type="protein sequence ID" value="KAF2076676.1"/>
    <property type="molecule type" value="Genomic_DNA"/>
</dbReference>
<accession>A0A8J4Q8E9</accession>
<protein>
    <recommendedName>
        <fullName evidence="5">FNIP repeat-containing protein</fullName>
    </recommendedName>
</protein>
<feature type="region of interest" description="Disordered" evidence="2">
    <location>
        <begin position="99"/>
        <end position="174"/>
    </location>
</feature>
<evidence type="ECO:0000256" key="2">
    <source>
        <dbReference type="SAM" id="MobiDB-lite"/>
    </source>
</evidence>
<sequence>MDKNNKLLKWSFPALDRDIDSKYTAFYRKGILYPSILPTPCFIKALAIYIDVHKHEKNEEGFYKLPSLQILHQIDSLEIHFLQKSTTKSYCNKKRKRYDDYSNYGSNNDSDDSGDSDDNDDDDSDDDSDDSSDSDDSDDSDDDSDDSDESDDDSDDDSSDESDYNKSTNNGYSLEREYIPPNVKNLYIYIHNSRGDEVYLKGDYIPSTITHLSIQKLSSLNQRFIPKSIKSLEIRYLDRKVCDWKKELKETIQELYIKETSVQVDLKGLDKQKYLELSTETIPTKHSSAKALKLGYRINSDEIYSYKQGVLEAASKDGLYVYQQSSHRIPSSTKHLFFYSKHSFPTIPLGVTTLCTGFNKPLPQGLIPDSVTVIKFTQLNICLSHIHLPRALKYLSLSNYNQAIYGNKHIPQSTTHLELSIKSTNIETNRISMLGFIPPSIRFLKIYFQSTPPDKILVPSSVDYLDMHYIHYDRLVIVDQQVYYSGVPEFKTQTTMVNKLVHLDLGRLYNQPIQPNSLPNTLKKLCFGKGYGQLIGANVIPSSVEELYLGQQSIELDSGAIPTTITSLQISDQSCLASLAQLTKLEKLTLDSECDYSKLSPTIKELVIRNFGSTKFAAPLPMLEKLELGIKDTTFKQVSPDLVKLKELRLLGKDNIIDSKTCIPKSVERLSVPFNDIIFSSLRKKNEPPVNADTEQNDRLFSSSKITSNSDLFFIVWRNRYLKKQIMDIVVDYKRSIIDFSDQENEISQYIDSDLILSNLTIRVSSLESIQYESKIVDQRYRLELLDEMAIDGICILEKNSDLSSLLSMDYITQLACHFNPKYKIPNWIQHLNLLSWRGIKKGDIPSSVTHLKLIGNTKMNCDYSFITSQVIPPSVTRLEIRVNEEFGHLITPNVEVVKIHGEIPSTLPSCFPPTLKRIVLDDITALARNYKFDRDILPFLCGNYETYSKMLSSSSSGTQNISHLIMDKNISISKGTVPNGVRVLVLPDLFNKQIEHLPSSVTEIYFGNHFNQSLSAVYLPPNLLHLHLGYYFSQPISIDDIPYGLTHLSFVVLSKKTSQTLYSGLPSSVCHLTIDETDSECRPKFPEFVKHIKLINHSPIRVPEKSTSVTCYSDSIFLESLFHDEDYEYDQVVDHKIELNQSIKLDLVSNLFNQFIKSNSLMGNIRSITLNYMFKQPLFPGSIPNTVEFLSLEHSEAIGKDAFVGLESLETLILKNVIKLELDPDTLFPESLENLHLDRGFTHDLTKYTFPSKLKNLVLSAGFYHDQLFQWIPKSVSELELGTPLENYLTSHYIDRSIVPVERVPCNITSLILNETVTIQSPSLVPATIRKLKLCGCISYDSFLPTTIESLTLGSSFNSPLNTILQFK</sequence>
<dbReference type="SUPFAM" id="SSF52058">
    <property type="entry name" value="L domain-like"/>
    <property type="match status" value="2"/>
</dbReference>
<name>A0A8J4Q8E9_9MYCE</name>
<keyword evidence="1" id="KW-0677">Repeat</keyword>
<dbReference type="PANTHER" id="PTHR32134:SF92">
    <property type="entry name" value="FNIP REPEAT-CONTAINING PROTEIN"/>
    <property type="match status" value="1"/>
</dbReference>
<dbReference type="InterPro" id="IPR008615">
    <property type="entry name" value="FNIP"/>
</dbReference>
<reference evidence="3" key="1">
    <citation type="submission" date="2020-01" db="EMBL/GenBank/DDBJ databases">
        <title>Development of genomics and gene disruption for Polysphondylium violaceum indicates a role for the polyketide synthase stlB in stalk morphogenesis.</title>
        <authorList>
            <person name="Narita B."/>
            <person name="Kawabe Y."/>
            <person name="Kin K."/>
            <person name="Saito T."/>
            <person name="Gibbs R."/>
            <person name="Kuspa A."/>
            <person name="Muzny D."/>
            <person name="Queller D."/>
            <person name="Richards S."/>
            <person name="Strassman J."/>
            <person name="Sucgang R."/>
            <person name="Worley K."/>
            <person name="Schaap P."/>
        </authorList>
    </citation>
    <scope>NUCLEOTIDE SEQUENCE</scope>
    <source>
        <strain evidence="3">QSvi11</strain>
    </source>
</reference>
<dbReference type="Proteomes" id="UP000695562">
    <property type="component" value="Unassembled WGS sequence"/>
</dbReference>
<dbReference type="PANTHER" id="PTHR32134">
    <property type="entry name" value="FNIP REPEAT-CONTAINING PROTEIN"/>
    <property type="match status" value="1"/>
</dbReference>
<comment type="caution">
    <text evidence="3">The sequence shown here is derived from an EMBL/GenBank/DDBJ whole genome shotgun (WGS) entry which is preliminary data.</text>
</comment>
<evidence type="ECO:0000256" key="1">
    <source>
        <dbReference type="ARBA" id="ARBA00022737"/>
    </source>
</evidence>
<evidence type="ECO:0008006" key="5">
    <source>
        <dbReference type="Google" id="ProtNLM"/>
    </source>
</evidence>
<gene>
    <name evidence="3" type="ORF">CYY_002046</name>
</gene>
<proteinExistence type="predicted"/>
<dbReference type="Pfam" id="PF05725">
    <property type="entry name" value="FNIP"/>
    <property type="match status" value="5"/>
</dbReference>
<evidence type="ECO:0000313" key="3">
    <source>
        <dbReference type="EMBL" id="KAF2076676.1"/>
    </source>
</evidence>
<keyword evidence="4" id="KW-1185">Reference proteome</keyword>
<feature type="compositionally biased region" description="Acidic residues" evidence="2">
    <location>
        <begin position="109"/>
        <end position="162"/>
    </location>
</feature>
<organism evidence="3 4">
    <name type="scientific">Polysphondylium violaceum</name>
    <dbReference type="NCBI Taxonomy" id="133409"/>
    <lineage>
        <taxon>Eukaryota</taxon>
        <taxon>Amoebozoa</taxon>
        <taxon>Evosea</taxon>
        <taxon>Eumycetozoa</taxon>
        <taxon>Dictyostelia</taxon>
        <taxon>Dictyosteliales</taxon>
        <taxon>Dictyosteliaceae</taxon>
        <taxon>Polysphondylium</taxon>
    </lineage>
</organism>
<dbReference type="InterPro" id="IPR051251">
    <property type="entry name" value="STK_FNIP-Repeat"/>
</dbReference>